<dbReference type="InterPro" id="IPR002181">
    <property type="entry name" value="Fibrinogen_a/b/g_C_dom"/>
</dbReference>
<feature type="signal peptide" evidence="2">
    <location>
        <begin position="1"/>
        <end position="29"/>
    </location>
</feature>
<dbReference type="SMART" id="SM00186">
    <property type="entry name" value="FBG"/>
    <property type="match status" value="1"/>
</dbReference>
<keyword evidence="2" id="KW-0732">Signal</keyword>
<evidence type="ECO:0000256" key="2">
    <source>
        <dbReference type="SAM" id="SignalP"/>
    </source>
</evidence>
<dbReference type="SUPFAM" id="SSF56496">
    <property type="entry name" value="Fibrinogen C-terminal domain-like"/>
    <property type="match status" value="1"/>
</dbReference>
<gene>
    <name evidence="4" type="primary">FCN2_0</name>
    <name evidence="4" type="ORF">g.13038</name>
</gene>
<evidence type="ECO:0000313" key="4">
    <source>
        <dbReference type="EMBL" id="JAD11824.1"/>
    </source>
</evidence>
<dbReference type="EMBL" id="GBXI01002468">
    <property type="protein sequence ID" value="JAD11824.1"/>
    <property type="molecule type" value="Transcribed_RNA"/>
</dbReference>
<sequence>MLRGQVKFSLAIFLVSFAFLCHQQITVQAAPGCDGDCLEDKLDEILSKLKTLNGKVESLATHPEIEPAAGCTHHPHAHRRQHVTEDQQEVESHHQRRHHAQNLHSRHATASVGSGSNHKCAERLATICQNAGVSEIQLDDDKVSPFKVLCDAERWIVVLQRLDGSVAFHNRTWATYKQGFGNVGVNSEFFLGLQHLHELTYSGFFELRIDLVDFKVVEKYAHYSDFSVFNEHANYKMGILGVYHGTAGDSFMYHEGQQFSAIDRDNDAKAQGSCSEEYNSAGWFKNCMEANLFGNYLHGDTDKFKEGVYWKTFNGPEYSLKTVKMSVRAKC</sequence>
<proteinExistence type="predicted"/>
<evidence type="ECO:0000259" key="3">
    <source>
        <dbReference type="PROSITE" id="PS51406"/>
    </source>
</evidence>
<feature type="compositionally biased region" description="Basic residues" evidence="1">
    <location>
        <begin position="94"/>
        <end position="107"/>
    </location>
</feature>
<dbReference type="PANTHER" id="PTHR19143:SF327">
    <property type="entry name" value="FI21813P1-RELATED"/>
    <property type="match status" value="1"/>
</dbReference>
<name>A0A0A1XKH3_ZEUCU</name>
<reference evidence="4" key="2">
    <citation type="journal article" date="2015" name="Gigascience">
        <title>Reconstructing a comprehensive transcriptome assembly of a white-pupal translocated strain of the pest fruit fly Bactrocera cucurbitae.</title>
        <authorList>
            <person name="Sim S.B."/>
            <person name="Calla B."/>
            <person name="Hall B."/>
            <person name="DeRego T."/>
            <person name="Geib S.M."/>
        </authorList>
    </citation>
    <scope>NUCLEOTIDE SEQUENCE</scope>
</reference>
<feature type="chain" id="PRO_5001983829" evidence="2">
    <location>
        <begin position="30"/>
        <end position="331"/>
    </location>
</feature>
<organism evidence="4">
    <name type="scientific">Zeugodacus cucurbitae</name>
    <name type="common">Melon fruit fly</name>
    <name type="synonym">Bactrocera cucurbitae</name>
    <dbReference type="NCBI Taxonomy" id="28588"/>
    <lineage>
        <taxon>Eukaryota</taxon>
        <taxon>Metazoa</taxon>
        <taxon>Ecdysozoa</taxon>
        <taxon>Arthropoda</taxon>
        <taxon>Hexapoda</taxon>
        <taxon>Insecta</taxon>
        <taxon>Pterygota</taxon>
        <taxon>Neoptera</taxon>
        <taxon>Endopterygota</taxon>
        <taxon>Diptera</taxon>
        <taxon>Brachycera</taxon>
        <taxon>Muscomorpha</taxon>
        <taxon>Tephritoidea</taxon>
        <taxon>Tephritidae</taxon>
        <taxon>Zeugodacus</taxon>
        <taxon>Zeugodacus</taxon>
    </lineage>
</organism>
<dbReference type="GO" id="GO:0005615">
    <property type="term" value="C:extracellular space"/>
    <property type="evidence" value="ECO:0007669"/>
    <property type="project" value="TreeGrafter"/>
</dbReference>
<dbReference type="Gene3D" id="3.90.215.10">
    <property type="entry name" value="Gamma Fibrinogen, chain A, domain 1"/>
    <property type="match status" value="1"/>
</dbReference>
<dbReference type="InterPro" id="IPR014716">
    <property type="entry name" value="Fibrinogen_a/b/g_C_1"/>
</dbReference>
<accession>A0A0A1XKH3</accession>
<dbReference type="CDD" id="cd00087">
    <property type="entry name" value="FReD"/>
    <property type="match status" value="1"/>
</dbReference>
<dbReference type="PANTHER" id="PTHR19143">
    <property type="entry name" value="FIBRINOGEN/TENASCIN/ANGIOPOEITIN"/>
    <property type="match status" value="1"/>
</dbReference>
<dbReference type="InterPro" id="IPR050373">
    <property type="entry name" value="Fibrinogen_C-term_domain"/>
</dbReference>
<protein>
    <submittedName>
        <fullName evidence="4">Ficolin-2</fullName>
    </submittedName>
</protein>
<reference evidence="4" key="1">
    <citation type="submission" date="2014-11" db="EMBL/GenBank/DDBJ databases">
        <authorList>
            <person name="Geib S."/>
        </authorList>
    </citation>
    <scope>NUCLEOTIDE SEQUENCE</scope>
</reference>
<dbReference type="PROSITE" id="PS51406">
    <property type="entry name" value="FIBRINOGEN_C_2"/>
    <property type="match status" value="1"/>
</dbReference>
<feature type="region of interest" description="Disordered" evidence="1">
    <location>
        <begin position="67"/>
        <end position="116"/>
    </location>
</feature>
<dbReference type="AlphaFoldDB" id="A0A0A1XKH3"/>
<evidence type="ECO:0000256" key="1">
    <source>
        <dbReference type="SAM" id="MobiDB-lite"/>
    </source>
</evidence>
<dbReference type="InterPro" id="IPR036056">
    <property type="entry name" value="Fibrinogen-like_C"/>
</dbReference>
<feature type="compositionally biased region" description="Basic and acidic residues" evidence="1">
    <location>
        <begin position="82"/>
        <end position="93"/>
    </location>
</feature>
<feature type="domain" description="Fibrinogen C-terminal" evidence="3">
    <location>
        <begin position="111"/>
        <end position="331"/>
    </location>
</feature>
<dbReference type="Pfam" id="PF00147">
    <property type="entry name" value="Fibrinogen_C"/>
    <property type="match status" value="1"/>
</dbReference>